<reference evidence="3 4" key="1">
    <citation type="submission" date="2021-12" db="EMBL/GenBank/DDBJ databases">
        <title>Genome sequencing of bacteria with rrn-lacking chromosome and rrn-plasmid.</title>
        <authorList>
            <person name="Anda M."/>
            <person name="Iwasaki W."/>
        </authorList>
    </citation>
    <scope>NUCLEOTIDE SEQUENCE [LARGE SCALE GENOMIC DNA]</scope>
    <source>
        <strain evidence="3 4">NBRC 15940</strain>
    </source>
</reference>
<evidence type="ECO:0000256" key="1">
    <source>
        <dbReference type="ARBA" id="ARBA00022801"/>
    </source>
</evidence>
<dbReference type="SUPFAM" id="SSF48208">
    <property type="entry name" value="Six-hairpin glycosidases"/>
    <property type="match status" value="1"/>
</dbReference>
<dbReference type="GO" id="GO:0052757">
    <property type="term" value="F:chondroitin hydrolase activity"/>
    <property type="evidence" value="ECO:0007669"/>
    <property type="project" value="TreeGrafter"/>
</dbReference>
<evidence type="ECO:0000313" key="4">
    <source>
        <dbReference type="Proteomes" id="UP001310022"/>
    </source>
</evidence>
<dbReference type="GO" id="GO:0000272">
    <property type="term" value="P:polysaccharide catabolic process"/>
    <property type="evidence" value="ECO:0007669"/>
    <property type="project" value="TreeGrafter"/>
</dbReference>
<protein>
    <submittedName>
        <fullName evidence="3">Glucuronyl hydrolase</fullName>
    </submittedName>
</protein>
<dbReference type="RefSeq" id="WP_338239160.1">
    <property type="nucleotide sequence ID" value="NZ_BQKE01000004.1"/>
</dbReference>
<dbReference type="PANTHER" id="PTHR36845:SF1">
    <property type="entry name" value="HYDROLASE, PUTATIVE (AFU_ORTHOLOGUE AFUA_7G05090)-RELATED"/>
    <property type="match status" value="1"/>
</dbReference>
<keyword evidence="1 3" id="KW-0378">Hydrolase</keyword>
<organism evidence="3 4">
    <name type="scientific">Persicobacter diffluens</name>
    <dbReference type="NCBI Taxonomy" id="981"/>
    <lineage>
        <taxon>Bacteria</taxon>
        <taxon>Pseudomonadati</taxon>
        <taxon>Bacteroidota</taxon>
        <taxon>Cytophagia</taxon>
        <taxon>Cytophagales</taxon>
        <taxon>Persicobacteraceae</taxon>
        <taxon>Persicobacter</taxon>
    </lineage>
</organism>
<dbReference type="InterPro" id="IPR008928">
    <property type="entry name" value="6-hairpin_glycosidase_sf"/>
</dbReference>
<dbReference type="EMBL" id="BQKE01000004">
    <property type="protein sequence ID" value="GJM64076.1"/>
    <property type="molecule type" value="Genomic_DNA"/>
</dbReference>
<keyword evidence="4" id="KW-1185">Reference proteome</keyword>
<name>A0AAN5AP80_9BACT</name>
<comment type="similarity">
    <text evidence="2">Belongs to the glycosyl hydrolase 88 family.</text>
</comment>
<proteinExistence type="inferred from homology"/>
<evidence type="ECO:0000256" key="2">
    <source>
        <dbReference type="ARBA" id="ARBA00038358"/>
    </source>
</evidence>
<sequence>MKINQTLTFDQLAEGIDQLSEIIKIKAKALNANYDSKKGSPVFTVDGKYTTRGWTEWTQGFQYGISILGFELTGDEELLRIGKEKTLNEMAHHLSHFGVHDHGFNNISTYGNLLRLSNQGKFEASDWEKEFYRLALKMSASVQAKRWTSIPEGGYLYSFNGPHSLFIDTIRTARILLLGHQLGHRMLEENDQQVDLLNRAVQHAMISAKYLVYYGEGRDSYDERGRVSHEGIFNTNDGNYRCPNAQQGFSGFTTWTRGLAWAMVGFTEFIEFIDAHKLAVKDYVTVRSSLMKAAQATCDFYIENSAANGITYWDTGAPKLFLLSDWRNRDAEPYNDFEPVDSSASAIGAQGMLRLGRLLLADDPQLSKKYTQAGLTTLKTLLTNEYTSTDVNHQGLLLHTIYHEPNGWDYKPQEGKAAAGESSMWGDYHLVELAVLAKSISNNGYYRYFDDIK</sequence>
<dbReference type="Proteomes" id="UP001310022">
    <property type="component" value="Unassembled WGS sequence"/>
</dbReference>
<dbReference type="Gene3D" id="1.50.10.10">
    <property type="match status" value="1"/>
</dbReference>
<dbReference type="InterPro" id="IPR052369">
    <property type="entry name" value="UG_Glycosaminoglycan_Hydrolase"/>
</dbReference>
<accession>A0AAN5AP80</accession>
<dbReference type="PANTHER" id="PTHR36845">
    <property type="entry name" value="HYDROLASE, PUTATIVE (AFU_ORTHOLOGUE AFUA_7G05090)-RELATED"/>
    <property type="match status" value="1"/>
</dbReference>
<dbReference type="AlphaFoldDB" id="A0AAN5AP80"/>
<comment type="caution">
    <text evidence="3">The sequence shown here is derived from an EMBL/GenBank/DDBJ whole genome shotgun (WGS) entry which is preliminary data.</text>
</comment>
<evidence type="ECO:0000313" key="3">
    <source>
        <dbReference type="EMBL" id="GJM64076.1"/>
    </source>
</evidence>
<dbReference type="InterPro" id="IPR012341">
    <property type="entry name" value="6hp_glycosidase-like_sf"/>
</dbReference>
<gene>
    <name evidence="3" type="ORF">PEDI_46280</name>
</gene>